<reference evidence="2 3" key="1">
    <citation type="submission" date="2024-06" db="EMBL/GenBank/DDBJ databases">
        <title>The Natural Products Discovery Center: Release of the First 8490 Sequenced Strains for Exploring Actinobacteria Biosynthetic Diversity.</title>
        <authorList>
            <person name="Kalkreuter E."/>
            <person name="Kautsar S.A."/>
            <person name="Yang D."/>
            <person name="Bader C.D."/>
            <person name="Teijaro C.N."/>
            <person name="Fluegel L."/>
            <person name="Davis C.M."/>
            <person name="Simpson J.R."/>
            <person name="Lauterbach L."/>
            <person name="Steele A.D."/>
            <person name="Gui C."/>
            <person name="Meng S."/>
            <person name="Li G."/>
            <person name="Viehrig K."/>
            <person name="Ye F."/>
            <person name="Su P."/>
            <person name="Kiefer A.F."/>
            <person name="Nichols A."/>
            <person name="Cepeda A.J."/>
            <person name="Yan W."/>
            <person name="Fan B."/>
            <person name="Jiang Y."/>
            <person name="Adhikari A."/>
            <person name="Zheng C.-J."/>
            <person name="Schuster L."/>
            <person name="Cowan T.M."/>
            <person name="Smanski M.J."/>
            <person name="Chevrette M.G."/>
            <person name="De Carvalho L.P.S."/>
            <person name="Shen B."/>
        </authorList>
    </citation>
    <scope>NUCLEOTIDE SEQUENCE [LARGE SCALE GENOMIC DNA]</scope>
    <source>
        <strain evidence="2 3">NPDC019708</strain>
    </source>
</reference>
<evidence type="ECO:0000313" key="3">
    <source>
        <dbReference type="Proteomes" id="UP001550628"/>
    </source>
</evidence>
<dbReference type="EMBL" id="JBEYBF010000017">
    <property type="protein sequence ID" value="MEU1954740.1"/>
    <property type="molecule type" value="Genomic_DNA"/>
</dbReference>
<dbReference type="PANTHER" id="PTHR46696">
    <property type="entry name" value="P450, PUTATIVE (EUROFUNG)-RELATED"/>
    <property type="match status" value="1"/>
</dbReference>
<accession>A0ABV2WV20</accession>
<dbReference type="InterPro" id="IPR036396">
    <property type="entry name" value="Cyt_P450_sf"/>
</dbReference>
<gene>
    <name evidence="2" type="ORF">ABZ510_23075</name>
</gene>
<proteinExistence type="inferred from homology"/>
<dbReference type="RefSeq" id="WP_356959023.1">
    <property type="nucleotide sequence ID" value="NZ_JBEYBD010000022.1"/>
</dbReference>
<comment type="caution">
    <text evidence="2">The sequence shown here is derived from an EMBL/GenBank/DDBJ whole genome shotgun (WGS) entry which is preliminary data.</text>
</comment>
<evidence type="ECO:0008006" key="4">
    <source>
        <dbReference type="Google" id="ProtNLM"/>
    </source>
</evidence>
<dbReference type="PANTHER" id="PTHR46696:SF1">
    <property type="entry name" value="CYTOCHROME P450 YJIB-RELATED"/>
    <property type="match status" value="1"/>
</dbReference>
<protein>
    <recommendedName>
        <fullName evidence="4">Cytochrome P450</fullName>
    </recommendedName>
</protein>
<dbReference type="InterPro" id="IPR017972">
    <property type="entry name" value="Cyt_P450_CS"/>
</dbReference>
<dbReference type="Gene3D" id="1.10.630.10">
    <property type="entry name" value="Cytochrome P450"/>
    <property type="match status" value="1"/>
</dbReference>
<evidence type="ECO:0000256" key="1">
    <source>
        <dbReference type="ARBA" id="ARBA00010617"/>
    </source>
</evidence>
<comment type="similarity">
    <text evidence="1">Belongs to the cytochrome P450 family.</text>
</comment>
<name>A0ABV2WV20_9NOCA</name>
<dbReference type="PROSITE" id="PS00086">
    <property type="entry name" value="CYTOCHROME_P450"/>
    <property type="match status" value="1"/>
</dbReference>
<dbReference type="Proteomes" id="UP001550628">
    <property type="component" value="Unassembled WGS sequence"/>
</dbReference>
<organism evidence="2 3">
    <name type="scientific">Nocardia rhamnosiphila</name>
    <dbReference type="NCBI Taxonomy" id="426716"/>
    <lineage>
        <taxon>Bacteria</taxon>
        <taxon>Bacillati</taxon>
        <taxon>Actinomycetota</taxon>
        <taxon>Actinomycetes</taxon>
        <taxon>Mycobacteriales</taxon>
        <taxon>Nocardiaceae</taxon>
        <taxon>Nocardia</taxon>
    </lineage>
</organism>
<sequence length="426" mass="46180">MYRVDNQAVPMAEFPFAEVTANEMSFAERDERYRRLHEWPRRSYAHRSGLRMIWKYDDVREVLAAGKAEISRDNSLEPLVGYPRIAATPRALPHLFRHLIPLPAKATADLADEPLHDRVWNTMAGPAGHFTIRAADRPQHLAAMTEHFHAALAATAPFGATLDVTALSIAYATRVTGSAVGLPPEMWPRVAVWSGAQSGLLGRSMRGGELAGAVAALGQLFTVSGRAVDYGLRSDTAGFATRLRDAGIPRRVAVSAVANSLAAGVHTVSGSIQQGVQRLLHDPDREWWRLLAEPRTAADVAVEVLRLDPGLVAWKRRIRRPVVLTSGTELPAGPVLVMFAAANRDPAAFPDHGSLRRGGKLPLTFGFGAHICPGKQLATLAVEVFLHQLYLLAPQARSVESGPPPPRGADLLFSGADLHIALDGRR</sequence>
<evidence type="ECO:0000313" key="2">
    <source>
        <dbReference type="EMBL" id="MEU1954740.1"/>
    </source>
</evidence>
<dbReference type="SUPFAM" id="SSF48264">
    <property type="entry name" value="Cytochrome P450"/>
    <property type="match status" value="1"/>
</dbReference>
<keyword evidence="3" id="KW-1185">Reference proteome</keyword>